<reference evidence="2" key="1">
    <citation type="submission" date="2015-07" db="EMBL/GenBank/DDBJ databases">
        <authorList>
            <consortium name="Consortium for Microbial Forensics and Genomics (microFORGE)"/>
            <person name="Knight B.M."/>
            <person name="Roberts D.P."/>
            <person name="Lin D."/>
            <person name="Hari K."/>
            <person name="Fletcher J."/>
            <person name="Melcher U."/>
            <person name="Blagden T."/>
            <person name="Winegar R.A."/>
        </authorList>
    </citation>
    <scope>NUCLEOTIDE SEQUENCE [LARGE SCALE GENOMIC DNA]</scope>
    <source>
        <strain evidence="2">NRRL B-1447</strain>
    </source>
</reference>
<organism evidence="1 2">
    <name type="scientific">Streptomyces virginiae</name>
    <name type="common">Streptomyces cinnamonensis</name>
    <dbReference type="NCBI Taxonomy" id="1961"/>
    <lineage>
        <taxon>Bacteria</taxon>
        <taxon>Bacillati</taxon>
        <taxon>Actinomycetota</taxon>
        <taxon>Actinomycetes</taxon>
        <taxon>Kitasatosporales</taxon>
        <taxon>Streptomycetaceae</taxon>
        <taxon>Streptomyces</taxon>
    </lineage>
</organism>
<protein>
    <submittedName>
        <fullName evidence="1">Uncharacterized protein</fullName>
    </submittedName>
</protein>
<gene>
    <name evidence="1" type="ORF">ADK75_00815</name>
</gene>
<sequence>MDASHLAELRTMYVFTPIEGQTWGLTYDSLKARLLERDPDEFIRIQEGGQIRGSAMHYGITLEGEELEGYARVRPEGISILDSTAQAAANFVGWLREHVVPEGVAMTFNTAWGLEEDLPDATVPEVTRPRLVAAFLAHLEATGLE</sequence>
<dbReference type="EMBL" id="LGUV01000001">
    <property type="protein sequence ID" value="KOG57976.1"/>
    <property type="molecule type" value="Genomic_DNA"/>
</dbReference>
<dbReference type="RefSeq" id="WP_053167242.1">
    <property type="nucleotide sequence ID" value="NZ_LGUV01000001.1"/>
</dbReference>
<dbReference type="PATRIC" id="fig|1961.12.peg.175"/>
<accession>A0A0L8N5J4</accession>
<dbReference type="OrthoDB" id="4162959at2"/>
<name>A0A0L8N5J4_STRVG</name>
<evidence type="ECO:0000313" key="2">
    <source>
        <dbReference type="Proteomes" id="UP000037084"/>
    </source>
</evidence>
<dbReference type="Proteomes" id="UP000037084">
    <property type="component" value="Unassembled WGS sequence"/>
</dbReference>
<evidence type="ECO:0000313" key="1">
    <source>
        <dbReference type="EMBL" id="KOG57976.1"/>
    </source>
</evidence>
<proteinExistence type="predicted"/>
<dbReference type="AlphaFoldDB" id="A0A0L8N5J4"/>
<comment type="caution">
    <text evidence="1">The sequence shown here is derived from an EMBL/GenBank/DDBJ whole genome shotgun (WGS) entry which is preliminary data.</text>
</comment>